<name>A0AAW7IUZ7_9BACI</name>
<dbReference type="Proteomes" id="UP001234602">
    <property type="component" value="Unassembled WGS sequence"/>
</dbReference>
<accession>A0AAW7IUZ7</accession>
<evidence type="ECO:0000313" key="1">
    <source>
        <dbReference type="EMBL" id="MDM5454168.1"/>
    </source>
</evidence>
<sequence>MKSESFDFLNQIISERIHDASILEYLGIMVVELDRINNTVNEFIFIAKPDETIKISRNNIYSIISNIIKFMEPQ</sequence>
<reference evidence="1" key="1">
    <citation type="submission" date="2023-06" db="EMBL/GenBank/DDBJ databases">
        <title>Comparative genomics of Bacillaceae isolates and their secondary metabolite potential.</title>
        <authorList>
            <person name="Song L."/>
            <person name="Nielsen L.J."/>
            <person name="Mohite O."/>
            <person name="Xu X."/>
            <person name="Weber T."/>
            <person name="Kovacs A.T."/>
        </authorList>
    </citation>
    <scope>NUCLEOTIDE SEQUENCE</scope>
    <source>
        <strain evidence="1">D8_B_37</strain>
    </source>
</reference>
<gene>
    <name evidence="1" type="ORF">QUF89_18720</name>
</gene>
<dbReference type="AlphaFoldDB" id="A0AAW7IUZ7"/>
<dbReference type="KEGG" id="bsj:UP17_09250"/>
<proteinExistence type="predicted"/>
<protein>
    <submittedName>
        <fullName evidence="1">Uncharacterized protein</fullName>
    </submittedName>
</protein>
<dbReference type="EMBL" id="JAUCEY010000008">
    <property type="protein sequence ID" value="MDM5454168.1"/>
    <property type="molecule type" value="Genomic_DNA"/>
</dbReference>
<evidence type="ECO:0000313" key="2">
    <source>
        <dbReference type="Proteomes" id="UP001234602"/>
    </source>
</evidence>
<comment type="caution">
    <text evidence="1">The sequence shown here is derived from an EMBL/GenBank/DDBJ whole genome shotgun (WGS) entry which is preliminary data.</text>
</comment>
<dbReference type="RefSeq" id="WP_061462690.1">
    <property type="nucleotide sequence ID" value="NZ_CP011008.1"/>
</dbReference>
<organism evidence="1 2">
    <name type="scientific">Peribacillus simplex</name>
    <dbReference type="NCBI Taxonomy" id="1478"/>
    <lineage>
        <taxon>Bacteria</taxon>
        <taxon>Bacillati</taxon>
        <taxon>Bacillota</taxon>
        <taxon>Bacilli</taxon>
        <taxon>Bacillales</taxon>
        <taxon>Bacillaceae</taxon>
        <taxon>Peribacillus</taxon>
    </lineage>
</organism>